<name>A0ABU0B3C9_9FIRM</name>
<evidence type="ECO:0008006" key="3">
    <source>
        <dbReference type="Google" id="ProtNLM"/>
    </source>
</evidence>
<proteinExistence type="predicted"/>
<keyword evidence="2" id="KW-1185">Reference proteome</keyword>
<dbReference type="RefSeq" id="WP_307402368.1">
    <property type="nucleotide sequence ID" value="NZ_JAUSUX010000013.1"/>
</dbReference>
<protein>
    <recommendedName>
        <fullName evidence="3">DUF1819 family protein</fullName>
    </recommendedName>
</protein>
<accession>A0ABU0B3C9</accession>
<comment type="caution">
    <text evidence="1">The sequence shown here is derived from an EMBL/GenBank/DDBJ whole genome shotgun (WGS) entry which is preliminary data.</text>
</comment>
<evidence type="ECO:0000313" key="2">
    <source>
        <dbReference type="Proteomes" id="UP001225644"/>
    </source>
</evidence>
<gene>
    <name evidence="1" type="ORF">J2Z49_001894</name>
</gene>
<reference evidence="1 2" key="1">
    <citation type="submission" date="2023-07" db="EMBL/GenBank/DDBJ databases">
        <title>Genomic Encyclopedia of Type Strains, Phase IV (KMG-IV): sequencing the most valuable type-strain genomes for metagenomic binning, comparative biology and taxonomic classification.</title>
        <authorList>
            <person name="Goeker M."/>
        </authorList>
    </citation>
    <scope>NUCLEOTIDE SEQUENCE [LARGE SCALE GENOMIC DNA]</scope>
    <source>
        <strain evidence="1 2">DSM 12396</strain>
    </source>
</reference>
<dbReference type="EMBL" id="JAUSUX010000013">
    <property type="protein sequence ID" value="MDQ0286777.1"/>
    <property type="molecule type" value="Genomic_DNA"/>
</dbReference>
<organism evidence="1 2">
    <name type="scientific">Desulfofundulus luciae</name>
    <dbReference type="NCBI Taxonomy" id="74702"/>
    <lineage>
        <taxon>Bacteria</taxon>
        <taxon>Bacillati</taxon>
        <taxon>Bacillota</taxon>
        <taxon>Clostridia</taxon>
        <taxon>Eubacteriales</taxon>
        <taxon>Peptococcaceae</taxon>
        <taxon>Desulfofundulus</taxon>
    </lineage>
</organism>
<sequence>MMNSNIGFDRRIKLEWLDATAWKAGTEGNADEVRKYLNELLSTEYKNKEARRKTVTVLTRIWARVPDEHQLLQGRALKILLESDPATRLWLHWGMMLLAYPFFRDIATIIGRLLTLQNEVSLQQISRRLAECWGERATVRRACQRVVRSMVDWGVLEDTSTKGIYVPAAKKETTSEDVQLWFLEALLRSEPTPIMPLQQLLQIPSAFPFHLDIPVVAIRQSKELEIQRQGLDLDMVVIR</sequence>
<dbReference type="Proteomes" id="UP001225644">
    <property type="component" value="Unassembled WGS sequence"/>
</dbReference>
<evidence type="ECO:0000313" key="1">
    <source>
        <dbReference type="EMBL" id="MDQ0286777.1"/>
    </source>
</evidence>